<evidence type="ECO:0000256" key="2">
    <source>
        <dbReference type="ARBA" id="ARBA00022723"/>
    </source>
</evidence>
<feature type="signal peptide" evidence="10">
    <location>
        <begin position="1"/>
        <end position="17"/>
    </location>
</feature>
<evidence type="ECO:0000256" key="4">
    <source>
        <dbReference type="ARBA" id="ARBA00022833"/>
    </source>
</evidence>
<evidence type="ECO:0000259" key="11">
    <source>
        <dbReference type="PROSITE" id="PS50157"/>
    </source>
</evidence>
<dbReference type="PROSITE" id="PS50157">
    <property type="entry name" value="ZINC_FINGER_C2H2_2"/>
    <property type="match status" value="1"/>
</dbReference>
<evidence type="ECO:0000256" key="1">
    <source>
        <dbReference type="ARBA" id="ARBA00004123"/>
    </source>
</evidence>
<evidence type="ECO:0000256" key="7">
    <source>
        <dbReference type="ARBA" id="ARBA00023242"/>
    </source>
</evidence>
<organism evidence="12">
    <name type="scientific">Setaria italica</name>
    <name type="common">Foxtail millet</name>
    <name type="synonym">Panicum italicum</name>
    <dbReference type="NCBI Taxonomy" id="4555"/>
    <lineage>
        <taxon>Eukaryota</taxon>
        <taxon>Viridiplantae</taxon>
        <taxon>Streptophyta</taxon>
        <taxon>Embryophyta</taxon>
        <taxon>Tracheophyta</taxon>
        <taxon>Spermatophyta</taxon>
        <taxon>Magnoliopsida</taxon>
        <taxon>Liliopsida</taxon>
        <taxon>Poales</taxon>
        <taxon>Poaceae</taxon>
        <taxon>PACMAD clade</taxon>
        <taxon>Panicoideae</taxon>
        <taxon>Panicodae</taxon>
        <taxon>Paniceae</taxon>
        <taxon>Cenchrinae</taxon>
        <taxon>Setaria</taxon>
    </lineage>
</organism>
<feature type="domain" description="C2H2-type" evidence="11">
    <location>
        <begin position="113"/>
        <end position="140"/>
    </location>
</feature>
<accession>A0A368RR52</accession>
<dbReference type="PANTHER" id="PTHR45801">
    <property type="entry name" value="OS07G0101800 PROTEIN"/>
    <property type="match status" value="1"/>
</dbReference>
<feature type="region of interest" description="Disordered" evidence="9">
    <location>
        <begin position="54"/>
        <end position="79"/>
    </location>
</feature>
<evidence type="ECO:0000313" key="12">
    <source>
        <dbReference type="EMBL" id="RCV32669.1"/>
    </source>
</evidence>
<dbReference type="InterPro" id="IPR036236">
    <property type="entry name" value="Znf_C2H2_sf"/>
</dbReference>
<dbReference type="EMBL" id="CM003534">
    <property type="protein sequence ID" value="RCV32669.1"/>
    <property type="molecule type" value="Genomic_DNA"/>
</dbReference>
<dbReference type="Gene3D" id="3.30.160.60">
    <property type="entry name" value="Classic Zinc Finger"/>
    <property type="match status" value="1"/>
</dbReference>
<comment type="subcellular location">
    <subcellularLocation>
        <location evidence="1">Nucleus</location>
    </subcellularLocation>
</comment>
<dbReference type="PANTHER" id="PTHR45801:SF48">
    <property type="entry name" value="C2H2-TYPE DOMAIN-CONTAINING PROTEIN"/>
    <property type="match status" value="1"/>
</dbReference>
<dbReference type="Pfam" id="PF13912">
    <property type="entry name" value="zf-C2H2_6"/>
    <property type="match status" value="1"/>
</dbReference>
<reference evidence="12" key="1">
    <citation type="journal article" date="2012" name="Nat. Biotechnol.">
        <title>Reference genome sequence of the model plant Setaria.</title>
        <authorList>
            <person name="Bennetzen J.L."/>
            <person name="Schmutz J."/>
            <person name="Wang H."/>
            <person name="Percifield R."/>
            <person name="Hawkins J."/>
            <person name="Pontaroli A.C."/>
            <person name="Estep M."/>
            <person name="Feng L."/>
            <person name="Vaughn J.N."/>
            <person name="Grimwood J."/>
            <person name="Jenkins J."/>
            <person name="Barry K."/>
            <person name="Lindquist E."/>
            <person name="Hellsten U."/>
            <person name="Deshpande S."/>
            <person name="Wang X."/>
            <person name="Wu X."/>
            <person name="Mitros T."/>
            <person name="Triplett J."/>
            <person name="Yang X."/>
            <person name="Ye C.Y."/>
            <person name="Mauro-Herrera M."/>
            <person name="Wang L."/>
            <person name="Li P."/>
            <person name="Sharma M."/>
            <person name="Sharma R."/>
            <person name="Ronald P.C."/>
            <person name="Panaud O."/>
            <person name="Kellogg E.A."/>
            <person name="Brutnell T.P."/>
            <person name="Doust A.N."/>
            <person name="Tuskan G.A."/>
            <person name="Rokhsar D."/>
            <person name="Devos K.M."/>
        </authorList>
    </citation>
    <scope>NUCLEOTIDE SEQUENCE [LARGE SCALE GENOMIC DNA]</scope>
    <source>
        <strain evidence="12">Yugu1</strain>
    </source>
</reference>
<dbReference type="GO" id="GO:0008270">
    <property type="term" value="F:zinc ion binding"/>
    <property type="evidence" value="ECO:0007669"/>
    <property type="project" value="UniProtKB-KW"/>
</dbReference>
<feature type="chain" id="PRO_5016728876" description="C2H2-type domain-containing protein" evidence="10">
    <location>
        <begin position="18"/>
        <end position="252"/>
    </location>
</feature>
<keyword evidence="6" id="KW-0804">Transcription</keyword>
<dbReference type="InterPro" id="IPR013087">
    <property type="entry name" value="Znf_C2H2_type"/>
</dbReference>
<evidence type="ECO:0000256" key="9">
    <source>
        <dbReference type="SAM" id="MobiDB-lite"/>
    </source>
</evidence>
<keyword evidence="3 8" id="KW-0863">Zinc-finger</keyword>
<proteinExistence type="predicted"/>
<reference evidence="12" key="2">
    <citation type="submission" date="2015-07" db="EMBL/GenBank/DDBJ databases">
        <authorList>
            <person name="Noorani M."/>
        </authorList>
    </citation>
    <scope>NUCLEOTIDE SEQUENCE</scope>
    <source>
        <strain evidence="12">Yugu1</strain>
    </source>
</reference>
<dbReference type="SMART" id="SM00355">
    <property type="entry name" value="ZnF_C2H2"/>
    <property type="match status" value="1"/>
</dbReference>
<name>A0A368RR52_SETIT</name>
<evidence type="ECO:0000256" key="3">
    <source>
        <dbReference type="ARBA" id="ARBA00022771"/>
    </source>
</evidence>
<feature type="compositionally biased region" description="Polar residues" evidence="9">
    <location>
        <begin position="54"/>
        <end position="65"/>
    </location>
</feature>
<dbReference type="PROSITE" id="PS00028">
    <property type="entry name" value="ZINC_FINGER_C2H2_1"/>
    <property type="match status" value="1"/>
</dbReference>
<dbReference type="STRING" id="4555.A0A368RR52"/>
<dbReference type="SUPFAM" id="SSF57667">
    <property type="entry name" value="beta-beta-alpha zinc fingers"/>
    <property type="match status" value="1"/>
</dbReference>
<dbReference type="AlphaFoldDB" id="A0A368RR52"/>
<sequence>MAAIALTVSWLLHQLHAAIVLGMHSLSIHLPNILATVAKQCALEKQEQIEETSHANYTGHHNTTPAGHPPTMEGRDRGRGLKQLPSWTLGQNFSLAGGCFPWRSLPSSSSSSYTCSYCRREFRSAQALGGHMNVHRRDRARLRQCCPAWTSSSLPSTTNMAAAAPQQHRDPLPNLNYSPPHCAGGPTAAAEAPVIYSFFSTATSTVVAAATKPTTTLEVSLELGIGVCGGHSGEGLAEEGLDLELRLGCAWE</sequence>
<dbReference type="OrthoDB" id="1708403at2759"/>
<dbReference type="InterPro" id="IPR052426">
    <property type="entry name" value="Plant_dev_regulator"/>
</dbReference>
<dbReference type="GO" id="GO:0005634">
    <property type="term" value="C:nucleus"/>
    <property type="evidence" value="ECO:0007669"/>
    <property type="project" value="UniProtKB-SubCell"/>
</dbReference>
<keyword evidence="7" id="KW-0539">Nucleus</keyword>
<evidence type="ECO:0000256" key="6">
    <source>
        <dbReference type="ARBA" id="ARBA00023163"/>
    </source>
</evidence>
<keyword evidence="5" id="KW-0805">Transcription regulation</keyword>
<evidence type="ECO:0000256" key="8">
    <source>
        <dbReference type="PROSITE-ProRule" id="PRU00042"/>
    </source>
</evidence>
<keyword evidence="4" id="KW-0862">Zinc</keyword>
<keyword evidence="10" id="KW-0732">Signal</keyword>
<keyword evidence="2" id="KW-0479">Metal-binding</keyword>
<protein>
    <recommendedName>
        <fullName evidence="11">C2H2-type domain-containing protein</fullName>
    </recommendedName>
</protein>
<gene>
    <name evidence="12" type="ORF">SETIT_7G021500v2</name>
</gene>
<evidence type="ECO:0000256" key="10">
    <source>
        <dbReference type="SAM" id="SignalP"/>
    </source>
</evidence>
<evidence type="ECO:0000256" key="5">
    <source>
        <dbReference type="ARBA" id="ARBA00023015"/>
    </source>
</evidence>